<reference evidence="1 2" key="1">
    <citation type="journal article" date="2018" name="Sci. Rep.">
        <title>Genomic signatures of local adaptation to the degree of environmental predictability in rotifers.</title>
        <authorList>
            <person name="Franch-Gras L."/>
            <person name="Hahn C."/>
            <person name="Garcia-Roger E.M."/>
            <person name="Carmona M.J."/>
            <person name="Serra M."/>
            <person name="Gomez A."/>
        </authorList>
    </citation>
    <scope>NUCLEOTIDE SEQUENCE [LARGE SCALE GENOMIC DNA]</scope>
    <source>
        <strain evidence="1">HYR1</strain>
    </source>
</reference>
<comment type="caution">
    <text evidence="1">The sequence shown here is derived from an EMBL/GenBank/DDBJ whole genome shotgun (WGS) entry which is preliminary data.</text>
</comment>
<evidence type="ECO:0000313" key="2">
    <source>
        <dbReference type="Proteomes" id="UP000276133"/>
    </source>
</evidence>
<organism evidence="1 2">
    <name type="scientific">Brachionus plicatilis</name>
    <name type="common">Marine rotifer</name>
    <name type="synonym">Brachionus muelleri</name>
    <dbReference type="NCBI Taxonomy" id="10195"/>
    <lineage>
        <taxon>Eukaryota</taxon>
        <taxon>Metazoa</taxon>
        <taxon>Spiralia</taxon>
        <taxon>Gnathifera</taxon>
        <taxon>Rotifera</taxon>
        <taxon>Eurotatoria</taxon>
        <taxon>Monogononta</taxon>
        <taxon>Pseudotrocha</taxon>
        <taxon>Ploima</taxon>
        <taxon>Brachionidae</taxon>
        <taxon>Brachionus</taxon>
    </lineage>
</organism>
<dbReference type="EMBL" id="REGN01001388">
    <property type="protein sequence ID" value="RNA34998.1"/>
    <property type="molecule type" value="Genomic_DNA"/>
</dbReference>
<name>A0A3M7SHE9_BRAPC</name>
<protein>
    <submittedName>
        <fullName evidence="1">Uncharacterized protein</fullName>
    </submittedName>
</protein>
<proteinExistence type="predicted"/>
<dbReference type="AlphaFoldDB" id="A0A3M7SHE9"/>
<gene>
    <name evidence="1" type="ORF">BpHYR1_006761</name>
</gene>
<accession>A0A3M7SHE9</accession>
<keyword evidence="2" id="KW-1185">Reference proteome</keyword>
<sequence length="86" mass="9673">MNKFDILKLRVNKIRSNRGLSSNTHLPTFLLAKRTTSHHSDSSCFGLLAGIFFTSLSNSIQKYKQNTIGSDLFDPKLQDGITLFII</sequence>
<dbReference type="Proteomes" id="UP000276133">
    <property type="component" value="Unassembled WGS sequence"/>
</dbReference>
<evidence type="ECO:0000313" key="1">
    <source>
        <dbReference type="EMBL" id="RNA34998.1"/>
    </source>
</evidence>